<keyword evidence="3" id="KW-0324">Glycolysis</keyword>
<sequence length="354" mass="37929">MLFLTAFIERLRLIMLLAGDIGGTKTNLALYASKEDIRTPIREGTLPSAQYATLAALVNDFLKKIDLPDVTIDRAVFGVAGPVVGGKAKITNLPWHMEEKQLQQTLNIPSVTLLNDLAAMATAIPLLLPSDLHTLNAGKPAKHGTLAVVAPGTGLGEAILTWDGAHYRVHPSEGGHVDFAPTTPFEVGLLVYLLERMKHVSYEHVCSGIGLPNIYAYTKASGMFDEPRWLSEKLSQVKDVTPVVVQSAMAPRMAEADSEAEGGYATICAATVKVFASILAAEAGNMALKTLATGGVYLGGGLPPRILPFLEDHEFIRTFQNKGRFSEMLTDVPVHVILNSKVGLIGAASFGFDL</sequence>
<protein>
    <recommendedName>
        <fullName evidence="3">Glucokinase</fullName>
        <ecNumber evidence="3">2.7.1.2</ecNumber>
    </recommendedName>
    <alternativeName>
        <fullName evidence="3">Glucose kinase</fullName>
    </alternativeName>
</protein>
<dbReference type="Proteomes" id="UP000635565">
    <property type="component" value="Unassembled WGS sequence"/>
</dbReference>
<evidence type="ECO:0000256" key="1">
    <source>
        <dbReference type="ARBA" id="ARBA00022679"/>
    </source>
</evidence>
<gene>
    <name evidence="3 5" type="primary">glk</name>
    <name evidence="5" type="ORF">KSZ_15800</name>
</gene>
<evidence type="ECO:0000313" key="6">
    <source>
        <dbReference type="Proteomes" id="UP000635565"/>
    </source>
</evidence>
<keyword evidence="3" id="KW-0963">Cytoplasm</keyword>
<dbReference type="CDD" id="cd24008">
    <property type="entry name" value="ASKHA_NBD_GLK"/>
    <property type="match status" value="1"/>
</dbReference>
<dbReference type="PANTHER" id="PTHR47363">
    <property type="entry name" value="GLUCOKINASE"/>
    <property type="match status" value="1"/>
</dbReference>
<comment type="catalytic activity">
    <reaction evidence="3">
        <text>D-glucose + ATP = D-glucose 6-phosphate + ADP + H(+)</text>
        <dbReference type="Rhea" id="RHEA:17825"/>
        <dbReference type="ChEBI" id="CHEBI:4167"/>
        <dbReference type="ChEBI" id="CHEBI:15378"/>
        <dbReference type="ChEBI" id="CHEBI:30616"/>
        <dbReference type="ChEBI" id="CHEBI:61548"/>
        <dbReference type="ChEBI" id="CHEBI:456216"/>
        <dbReference type="EC" id="2.7.1.2"/>
    </reaction>
</comment>
<reference evidence="5 6" key="1">
    <citation type="journal article" date="2021" name="Int. J. Syst. Evol. Microbiol.">
        <title>Reticulibacter mediterranei gen. nov., sp. nov., within the new family Reticulibacteraceae fam. nov., and Ktedonospora formicarum gen. nov., sp. nov., Ktedonobacter robiniae sp. nov., Dictyobacter formicarum sp. nov. and Dictyobacter arantiisoli sp. nov., belonging to the class Ktedonobacteria.</title>
        <authorList>
            <person name="Yabe S."/>
            <person name="Zheng Y."/>
            <person name="Wang C.M."/>
            <person name="Sakai Y."/>
            <person name="Abe K."/>
            <person name="Yokota A."/>
            <person name="Donadio S."/>
            <person name="Cavaletti L."/>
            <person name="Monciardini P."/>
        </authorList>
    </citation>
    <scope>NUCLEOTIDE SEQUENCE [LARGE SCALE GENOMIC DNA]</scope>
    <source>
        <strain evidence="5 6">SOSP1-9</strain>
    </source>
</reference>
<dbReference type="EMBL" id="BNJJ01000004">
    <property type="protein sequence ID" value="GHO83574.1"/>
    <property type="molecule type" value="Genomic_DNA"/>
</dbReference>
<evidence type="ECO:0000256" key="4">
    <source>
        <dbReference type="RuleBase" id="RU004046"/>
    </source>
</evidence>
<accession>A0ABQ3VCU6</accession>
<evidence type="ECO:0000256" key="3">
    <source>
        <dbReference type="HAMAP-Rule" id="MF_00524"/>
    </source>
</evidence>
<organism evidence="5 6">
    <name type="scientific">Dictyobacter formicarum</name>
    <dbReference type="NCBI Taxonomy" id="2778368"/>
    <lineage>
        <taxon>Bacteria</taxon>
        <taxon>Bacillati</taxon>
        <taxon>Chloroflexota</taxon>
        <taxon>Ktedonobacteria</taxon>
        <taxon>Ktedonobacterales</taxon>
        <taxon>Dictyobacteraceae</taxon>
        <taxon>Dictyobacter</taxon>
    </lineage>
</organism>
<keyword evidence="3" id="KW-0067">ATP-binding</keyword>
<dbReference type="EC" id="2.7.1.2" evidence="3"/>
<dbReference type="Gene3D" id="3.30.420.40">
    <property type="match status" value="1"/>
</dbReference>
<comment type="caution">
    <text evidence="5">The sequence shown here is derived from an EMBL/GenBank/DDBJ whole genome shotgun (WGS) entry which is preliminary data.</text>
</comment>
<dbReference type="InterPro" id="IPR003836">
    <property type="entry name" value="Glucokinase"/>
</dbReference>
<dbReference type="NCBIfam" id="TIGR00749">
    <property type="entry name" value="glk"/>
    <property type="match status" value="1"/>
</dbReference>
<evidence type="ECO:0000256" key="2">
    <source>
        <dbReference type="ARBA" id="ARBA00022777"/>
    </source>
</evidence>
<dbReference type="HAMAP" id="MF_00524">
    <property type="entry name" value="Glucokinase"/>
    <property type="match status" value="1"/>
</dbReference>
<dbReference type="PANTHER" id="PTHR47363:SF1">
    <property type="entry name" value="GLUCOKINASE"/>
    <property type="match status" value="1"/>
</dbReference>
<comment type="similarity">
    <text evidence="3 4">Belongs to the bacterial glucokinase family.</text>
</comment>
<dbReference type="Pfam" id="PF02685">
    <property type="entry name" value="Glucokinase"/>
    <property type="match status" value="1"/>
</dbReference>
<keyword evidence="2 3" id="KW-0418">Kinase</keyword>
<comment type="subcellular location">
    <subcellularLocation>
        <location evidence="3">Cytoplasm</location>
    </subcellularLocation>
</comment>
<proteinExistence type="inferred from homology"/>
<dbReference type="Gene3D" id="3.40.367.20">
    <property type="match status" value="1"/>
</dbReference>
<dbReference type="SUPFAM" id="SSF53067">
    <property type="entry name" value="Actin-like ATPase domain"/>
    <property type="match status" value="1"/>
</dbReference>
<feature type="binding site" evidence="3">
    <location>
        <begin position="19"/>
        <end position="24"/>
    </location>
    <ligand>
        <name>ATP</name>
        <dbReference type="ChEBI" id="CHEBI:30616"/>
    </ligand>
</feature>
<keyword evidence="6" id="KW-1185">Reference proteome</keyword>
<keyword evidence="3" id="KW-0547">Nucleotide-binding</keyword>
<keyword evidence="1 3" id="KW-0808">Transferase</keyword>
<evidence type="ECO:0000313" key="5">
    <source>
        <dbReference type="EMBL" id="GHO83574.1"/>
    </source>
</evidence>
<dbReference type="InterPro" id="IPR043129">
    <property type="entry name" value="ATPase_NBD"/>
</dbReference>
<name>A0ABQ3VCU6_9CHLR</name>